<organism evidence="5 6">
    <name type="scientific">Cherax quadricarinatus</name>
    <name type="common">Australian red claw crayfish</name>
    <dbReference type="NCBI Taxonomy" id="27406"/>
    <lineage>
        <taxon>Eukaryota</taxon>
        <taxon>Metazoa</taxon>
        <taxon>Ecdysozoa</taxon>
        <taxon>Arthropoda</taxon>
        <taxon>Crustacea</taxon>
        <taxon>Multicrustacea</taxon>
        <taxon>Malacostraca</taxon>
        <taxon>Eumalacostraca</taxon>
        <taxon>Eucarida</taxon>
        <taxon>Decapoda</taxon>
        <taxon>Pleocyemata</taxon>
        <taxon>Astacidea</taxon>
        <taxon>Parastacoidea</taxon>
        <taxon>Parastacidae</taxon>
        <taxon>Cherax</taxon>
    </lineage>
</organism>
<accession>A0AAW0Y438</accession>
<evidence type="ECO:0000256" key="2">
    <source>
        <dbReference type="ARBA" id="ARBA00022490"/>
    </source>
</evidence>
<protein>
    <recommendedName>
        <fullName evidence="4">AB hydrolase-1 domain-containing protein</fullName>
    </recommendedName>
</protein>
<evidence type="ECO:0000313" key="6">
    <source>
        <dbReference type="Proteomes" id="UP001445076"/>
    </source>
</evidence>
<keyword evidence="2" id="KW-0963">Cytoplasm</keyword>
<proteinExistence type="inferred from homology"/>
<dbReference type="EMBL" id="JARKIK010000017">
    <property type="protein sequence ID" value="KAK8746650.1"/>
    <property type="molecule type" value="Genomic_DNA"/>
</dbReference>
<evidence type="ECO:0000313" key="5">
    <source>
        <dbReference type="EMBL" id="KAK8746650.1"/>
    </source>
</evidence>
<reference evidence="5 6" key="1">
    <citation type="journal article" date="2024" name="BMC Genomics">
        <title>Genome assembly of redclaw crayfish (Cherax quadricarinatus) provides insights into its immune adaptation and hypoxia tolerance.</title>
        <authorList>
            <person name="Liu Z."/>
            <person name="Zheng J."/>
            <person name="Li H."/>
            <person name="Fang K."/>
            <person name="Wang S."/>
            <person name="He J."/>
            <person name="Zhou D."/>
            <person name="Weng S."/>
            <person name="Chi M."/>
            <person name="Gu Z."/>
            <person name="He J."/>
            <person name="Li F."/>
            <person name="Wang M."/>
        </authorList>
    </citation>
    <scope>NUCLEOTIDE SEQUENCE [LARGE SCALE GENOMIC DNA]</scope>
    <source>
        <strain evidence="5">ZL_2023a</strain>
    </source>
</reference>
<dbReference type="PANTHER" id="PTHR46197">
    <property type="entry name" value="PROTEIN ABHD14B-LIKE"/>
    <property type="match status" value="1"/>
</dbReference>
<dbReference type="InterPro" id="IPR000073">
    <property type="entry name" value="AB_hydrolase_1"/>
</dbReference>
<sequence length="297" mass="32379">MAPSLMLPKLPMTPFRVMALVLGVAAVCLIFSALTTSGREQKLGKVFDQISKPYKRDTSGRTMAEPSFWRNFDFTSEKIPSQVTNAAPLVKVTNNTINIMGSNTFYREAQPPEGVASSGEVVVLLHGAAFQSKTWLDLNTINLLAAMGHHIIAVDLPGFGKTQSAQIDEPADYLHTFMTSLRITQVILVSPSMSGRFSIPFIMKYPEDLGGYVPVAPVSTSLIVPDASKLSVPTLIISGEKDQGLGHTSRDDLLNIPSSQHVEIPGAKHPAYLDDPILFHTLLYNFINQVHAHRAIA</sequence>
<name>A0AAW0Y438_CHEQU</name>
<dbReference type="InterPro" id="IPR029058">
    <property type="entry name" value="AB_hydrolase_fold"/>
</dbReference>
<dbReference type="SUPFAM" id="SSF53474">
    <property type="entry name" value="alpha/beta-Hydrolases"/>
    <property type="match status" value="1"/>
</dbReference>
<dbReference type="Proteomes" id="UP001445076">
    <property type="component" value="Unassembled WGS sequence"/>
</dbReference>
<dbReference type="PANTHER" id="PTHR46197:SF3">
    <property type="entry name" value="AB HYDROLASE-1 DOMAIN-CONTAINING PROTEIN"/>
    <property type="match status" value="1"/>
</dbReference>
<keyword evidence="6" id="KW-1185">Reference proteome</keyword>
<comment type="caution">
    <text evidence="5">The sequence shown here is derived from an EMBL/GenBank/DDBJ whole genome shotgun (WGS) entry which is preliminary data.</text>
</comment>
<dbReference type="GO" id="GO:0005737">
    <property type="term" value="C:cytoplasm"/>
    <property type="evidence" value="ECO:0007669"/>
    <property type="project" value="UniProtKB-SubCell"/>
</dbReference>
<dbReference type="Gene3D" id="3.40.50.1820">
    <property type="entry name" value="alpha/beta hydrolase"/>
    <property type="match status" value="1"/>
</dbReference>
<comment type="similarity">
    <text evidence="3">Belongs to the AB hydrolase superfamily. ABHD14 family.</text>
</comment>
<evidence type="ECO:0000256" key="3">
    <source>
        <dbReference type="ARBA" id="ARBA00037942"/>
    </source>
</evidence>
<evidence type="ECO:0000259" key="4">
    <source>
        <dbReference type="Pfam" id="PF12697"/>
    </source>
</evidence>
<evidence type="ECO:0000256" key="1">
    <source>
        <dbReference type="ARBA" id="ARBA00004496"/>
    </source>
</evidence>
<gene>
    <name evidence="5" type="ORF">OTU49_017123</name>
</gene>
<dbReference type="Pfam" id="PF12697">
    <property type="entry name" value="Abhydrolase_6"/>
    <property type="match status" value="1"/>
</dbReference>
<feature type="domain" description="AB hydrolase-1" evidence="4">
    <location>
        <begin position="122"/>
        <end position="190"/>
    </location>
</feature>
<comment type="subcellular location">
    <subcellularLocation>
        <location evidence="1">Cytoplasm</location>
    </subcellularLocation>
</comment>
<dbReference type="AlphaFoldDB" id="A0AAW0Y438"/>